<name>A0A4V6A0B6_STECR</name>
<feature type="signal peptide" evidence="2">
    <location>
        <begin position="1"/>
        <end position="18"/>
    </location>
</feature>
<gene>
    <name evidence="3" type="ORF">L596_022772</name>
</gene>
<feature type="transmembrane region" description="Helical" evidence="1">
    <location>
        <begin position="91"/>
        <end position="116"/>
    </location>
</feature>
<keyword evidence="1" id="KW-0472">Membrane</keyword>
<keyword evidence="1" id="KW-0812">Transmembrane</keyword>
<keyword evidence="1" id="KW-1133">Transmembrane helix</keyword>
<proteinExistence type="predicted"/>
<keyword evidence="4" id="KW-1185">Reference proteome</keyword>
<protein>
    <recommendedName>
        <fullName evidence="5">Syndecan/Neurexin domain-containing protein</fullName>
    </recommendedName>
</protein>
<dbReference type="AlphaFoldDB" id="A0A4V6A0B6"/>
<sequence>MIGRFRWIALALIALVTAEFRKAEDLAIRNWVDIRHIPILGPIIKKYVTRRSKSSSTPSTTAFDSATTEAFEASANKENAEAPESGSNTGLIVGIVCGILGLLILIGIVFAVYWFVIRKKKAGQGAVPKGKDPKKMPDTVELIDKESKLDATMNGFKTVE</sequence>
<dbReference type="EMBL" id="AZBU02000007">
    <property type="protein sequence ID" value="TKR70795.1"/>
    <property type="molecule type" value="Genomic_DNA"/>
</dbReference>
<organism evidence="3 4">
    <name type="scientific">Steinernema carpocapsae</name>
    <name type="common">Entomopathogenic nematode</name>
    <dbReference type="NCBI Taxonomy" id="34508"/>
    <lineage>
        <taxon>Eukaryota</taxon>
        <taxon>Metazoa</taxon>
        <taxon>Ecdysozoa</taxon>
        <taxon>Nematoda</taxon>
        <taxon>Chromadorea</taxon>
        <taxon>Rhabditida</taxon>
        <taxon>Tylenchina</taxon>
        <taxon>Panagrolaimomorpha</taxon>
        <taxon>Strongyloidoidea</taxon>
        <taxon>Steinernematidae</taxon>
        <taxon>Steinernema</taxon>
    </lineage>
</organism>
<evidence type="ECO:0000256" key="2">
    <source>
        <dbReference type="SAM" id="SignalP"/>
    </source>
</evidence>
<comment type="caution">
    <text evidence="3">The sequence shown here is derived from an EMBL/GenBank/DDBJ whole genome shotgun (WGS) entry which is preliminary data.</text>
</comment>
<reference evidence="3 4" key="2">
    <citation type="journal article" date="2019" name="G3 (Bethesda)">
        <title>Hybrid Assembly of the Genome of the Entomopathogenic Nematode Steinernema carpocapsae Identifies the X-Chromosome.</title>
        <authorList>
            <person name="Serra L."/>
            <person name="Macchietto M."/>
            <person name="Macias-Munoz A."/>
            <person name="McGill C.J."/>
            <person name="Rodriguez I.M."/>
            <person name="Rodriguez B."/>
            <person name="Murad R."/>
            <person name="Mortazavi A."/>
        </authorList>
    </citation>
    <scope>NUCLEOTIDE SEQUENCE [LARGE SCALE GENOMIC DNA]</scope>
    <source>
        <strain evidence="3 4">ALL</strain>
    </source>
</reference>
<dbReference type="Proteomes" id="UP000298663">
    <property type="component" value="Unassembled WGS sequence"/>
</dbReference>
<evidence type="ECO:0000256" key="1">
    <source>
        <dbReference type="SAM" id="Phobius"/>
    </source>
</evidence>
<evidence type="ECO:0008006" key="5">
    <source>
        <dbReference type="Google" id="ProtNLM"/>
    </source>
</evidence>
<reference evidence="3 4" key="1">
    <citation type="journal article" date="2015" name="Genome Biol.">
        <title>Comparative genomics of Steinernema reveals deeply conserved gene regulatory networks.</title>
        <authorList>
            <person name="Dillman A.R."/>
            <person name="Macchietto M."/>
            <person name="Porter C.F."/>
            <person name="Rogers A."/>
            <person name="Williams B."/>
            <person name="Antoshechkin I."/>
            <person name="Lee M.M."/>
            <person name="Goodwin Z."/>
            <person name="Lu X."/>
            <person name="Lewis E.E."/>
            <person name="Goodrich-Blair H."/>
            <person name="Stock S.P."/>
            <person name="Adams B.J."/>
            <person name="Sternberg P.W."/>
            <person name="Mortazavi A."/>
        </authorList>
    </citation>
    <scope>NUCLEOTIDE SEQUENCE [LARGE SCALE GENOMIC DNA]</scope>
    <source>
        <strain evidence="3 4">ALL</strain>
    </source>
</reference>
<keyword evidence="2" id="KW-0732">Signal</keyword>
<evidence type="ECO:0000313" key="4">
    <source>
        <dbReference type="Proteomes" id="UP000298663"/>
    </source>
</evidence>
<accession>A0A4V6A0B6</accession>
<evidence type="ECO:0000313" key="3">
    <source>
        <dbReference type="EMBL" id="TKR70795.1"/>
    </source>
</evidence>
<feature type="chain" id="PRO_5021014834" description="Syndecan/Neurexin domain-containing protein" evidence="2">
    <location>
        <begin position="19"/>
        <end position="160"/>
    </location>
</feature>